<dbReference type="HOGENOM" id="CLU_106355_1_0_0"/>
<protein>
    <submittedName>
        <fullName evidence="2">Osmotically inducible protein C</fullName>
    </submittedName>
</protein>
<proteinExistence type="predicted"/>
<dbReference type="InterPro" id="IPR019904">
    <property type="entry name" value="Peroxiredoxin_OsmC"/>
</dbReference>
<dbReference type="Pfam" id="PF02566">
    <property type="entry name" value="OsmC"/>
    <property type="match status" value="1"/>
</dbReference>
<dbReference type="Gene3D" id="3.30.300.20">
    <property type="match status" value="1"/>
</dbReference>
<dbReference type="InParanoid" id="Q9RU56"/>
<dbReference type="STRING" id="243230.DR_1538"/>
<evidence type="ECO:0000313" key="3">
    <source>
        <dbReference type="Proteomes" id="UP000002524"/>
    </source>
</evidence>
<dbReference type="PANTHER" id="PTHR42830">
    <property type="entry name" value="OSMOTICALLY INDUCIBLE FAMILY PROTEIN"/>
    <property type="match status" value="1"/>
</dbReference>
<dbReference type="KEGG" id="dra:DR_1538"/>
<keyword evidence="3" id="KW-1185">Reference proteome</keyword>
<dbReference type="InterPro" id="IPR015946">
    <property type="entry name" value="KH_dom-like_a/b"/>
</dbReference>
<dbReference type="eggNOG" id="COG1764">
    <property type="taxonomic scope" value="Bacteria"/>
</dbReference>
<dbReference type="GO" id="GO:0051920">
    <property type="term" value="F:peroxiredoxin activity"/>
    <property type="evidence" value="ECO:0000318"/>
    <property type="project" value="GO_Central"/>
</dbReference>
<dbReference type="PIR" id="H75384">
    <property type="entry name" value="H75384"/>
</dbReference>
<dbReference type="GO" id="GO:0006979">
    <property type="term" value="P:response to oxidative stress"/>
    <property type="evidence" value="ECO:0007669"/>
    <property type="project" value="InterPro"/>
</dbReference>
<dbReference type="InterPro" id="IPR052707">
    <property type="entry name" value="OsmC_Ohr_Peroxiredoxin"/>
</dbReference>
<dbReference type="SUPFAM" id="SSF82784">
    <property type="entry name" value="OsmC-like"/>
    <property type="match status" value="1"/>
</dbReference>
<dbReference type="GO" id="GO:0005829">
    <property type="term" value="C:cytosol"/>
    <property type="evidence" value="ECO:0000318"/>
    <property type="project" value="GO_Central"/>
</dbReference>
<organism evidence="2 3">
    <name type="scientific">Deinococcus radiodurans (strain ATCC 13939 / DSM 20539 / JCM 16871 / CCUG 27074 / LMG 4051 / NBRC 15346 / NCIMB 9279 / VKM B-1422 / R1)</name>
    <dbReference type="NCBI Taxonomy" id="243230"/>
    <lineage>
        <taxon>Bacteria</taxon>
        <taxon>Thermotogati</taxon>
        <taxon>Deinococcota</taxon>
        <taxon>Deinococci</taxon>
        <taxon>Deinococcales</taxon>
        <taxon>Deinococcaceae</taxon>
        <taxon>Deinococcus</taxon>
    </lineage>
</organism>
<dbReference type="FunCoup" id="Q9RU56">
    <property type="interactions" value="17"/>
</dbReference>
<dbReference type="Proteomes" id="UP000002524">
    <property type="component" value="Chromosome 1"/>
</dbReference>
<accession>Q9RU56</accession>
<dbReference type="NCBIfam" id="TIGR03562">
    <property type="entry name" value="osmo_induc_OsmC"/>
    <property type="match status" value="1"/>
</dbReference>
<gene>
    <name evidence="2" type="ordered locus">DR_1538</name>
</gene>
<dbReference type="EMBL" id="AE000513">
    <property type="protein sequence ID" value="AAF11101.1"/>
    <property type="molecule type" value="Genomic_DNA"/>
</dbReference>
<feature type="region of interest" description="Disordered" evidence="1">
    <location>
        <begin position="1"/>
        <end position="26"/>
    </location>
</feature>
<reference evidence="2 3" key="1">
    <citation type="journal article" date="1999" name="Science">
        <title>Genome sequence of the radioresistant bacterium Deinococcus radiodurans R1.</title>
        <authorList>
            <person name="White O."/>
            <person name="Eisen J.A."/>
            <person name="Heidelberg J.F."/>
            <person name="Hickey E.K."/>
            <person name="Peterson J.D."/>
            <person name="Dodson R.J."/>
            <person name="Haft D.H."/>
            <person name="Gwinn M.L."/>
            <person name="Nelson W.C."/>
            <person name="Richardson D.L."/>
            <person name="Moffat K.S."/>
            <person name="Qin H."/>
            <person name="Jiang L."/>
            <person name="Pamphile W."/>
            <person name="Crosby M."/>
            <person name="Shen M."/>
            <person name="Vamathevan J.J."/>
            <person name="Lam P."/>
            <person name="McDonald L."/>
            <person name="Utterback T."/>
            <person name="Zalewski C."/>
            <person name="Makarova K.S."/>
            <person name="Aravind L."/>
            <person name="Daly M.J."/>
            <person name="Minton K.W."/>
            <person name="Fleischmann R.D."/>
            <person name="Ketchum K.A."/>
            <person name="Nelson K.E."/>
            <person name="Salzberg S."/>
            <person name="Smith H.O."/>
            <person name="Venter J.C."/>
            <person name="Fraser C.M."/>
        </authorList>
    </citation>
    <scope>NUCLEOTIDE SEQUENCE [LARGE SCALE GENOMIC DNA]</scope>
    <source>
        <strain evidence="3">ATCC 13939 / DSM 20539 / JCM 16871 / LMG 4051 / NBRC 15346 / NCIMB 9279 / R1 / VKM B-1422</strain>
    </source>
</reference>
<name>Q9RU56_DEIRA</name>
<evidence type="ECO:0000256" key="1">
    <source>
        <dbReference type="SAM" id="MobiDB-lite"/>
    </source>
</evidence>
<evidence type="ECO:0000313" key="2">
    <source>
        <dbReference type="EMBL" id="AAF11101.1"/>
    </source>
</evidence>
<dbReference type="InterPro" id="IPR003718">
    <property type="entry name" value="OsmC/Ohr_fam"/>
</dbReference>
<dbReference type="PANTHER" id="PTHR42830:SF1">
    <property type="entry name" value="OSMOTICALLY INDUCIBLE FAMILY PROTEIN"/>
    <property type="match status" value="1"/>
</dbReference>
<dbReference type="InterPro" id="IPR036102">
    <property type="entry name" value="OsmC/Ohrsf"/>
</dbReference>
<dbReference type="PaxDb" id="243230-DR_1538"/>
<dbReference type="OrthoDB" id="9807532at2"/>
<dbReference type="PATRIC" id="fig|243230.17.peg.1740"/>
<dbReference type="EnsemblBacteria" id="AAF11101">
    <property type="protein sequence ID" value="AAF11101"/>
    <property type="gene ID" value="DR_1538"/>
</dbReference>
<dbReference type="AlphaFoldDB" id="Q9RU56"/>
<sequence>MHSGSVEHCIKGRSRRAAPRSEHTGRMADIARKASAHWEGDLKSGNGTITTESGVLSQAQYSFKTRFENGKGTNPEELLASAHAGCFTMQLSALLAEHGHEIKALDTDATCEMVKDGPGFKINHMHLRVRAQLTGSDQADFEAHVKDAAEKCPLSRIMQGNVEVTHEAILEG</sequence>